<evidence type="ECO:0000256" key="1">
    <source>
        <dbReference type="SAM" id="MobiDB-lite"/>
    </source>
</evidence>
<evidence type="ECO:0000313" key="3">
    <source>
        <dbReference type="Proteomes" id="UP000000763"/>
    </source>
</evidence>
<sequence length="113" mass="10951">MAVTRGGGPRRTGSTDREGGGAPRGADLAPTRRPRGSHAGGPADGPDLPSGRSDGGGSVRPARTGGSGRPDGHGAQRRYRGAAAANGGDRRRPAGGGGGGVGAARAARRRHGG</sequence>
<organism evidence="2 3">
    <name type="scientific">Oryza sativa subsp. japonica</name>
    <name type="common">Rice</name>
    <dbReference type="NCBI Taxonomy" id="39947"/>
    <lineage>
        <taxon>Eukaryota</taxon>
        <taxon>Viridiplantae</taxon>
        <taxon>Streptophyta</taxon>
        <taxon>Embryophyta</taxon>
        <taxon>Tracheophyta</taxon>
        <taxon>Spermatophyta</taxon>
        <taxon>Magnoliopsida</taxon>
        <taxon>Liliopsida</taxon>
        <taxon>Poales</taxon>
        <taxon>Poaceae</taxon>
        <taxon>BOP clade</taxon>
        <taxon>Oryzoideae</taxon>
        <taxon>Oryzeae</taxon>
        <taxon>Oryzinae</taxon>
        <taxon>Oryza</taxon>
        <taxon>Oryza sativa</taxon>
    </lineage>
</organism>
<dbReference type="Proteomes" id="UP000000763">
    <property type="component" value="Chromosome 8"/>
</dbReference>
<dbReference type="EMBL" id="AP005512">
    <property type="protein sequence ID" value="BAD03718.1"/>
    <property type="molecule type" value="Genomic_DNA"/>
</dbReference>
<reference evidence="3" key="2">
    <citation type="journal article" date="2008" name="Nucleic Acids Res.">
        <title>The rice annotation project database (RAP-DB): 2008 update.</title>
        <authorList>
            <consortium name="The rice annotation project (RAP)"/>
        </authorList>
    </citation>
    <scope>GENOME REANNOTATION</scope>
    <source>
        <strain evidence="3">cv. Nipponbare</strain>
    </source>
</reference>
<evidence type="ECO:0000313" key="2">
    <source>
        <dbReference type="EMBL" id="BAD03718.1"/>
    </source>
</evidence>
<name>Q6YZT2_ORYSJ</name>
<dbReference type="AlphaFoldDB" id="Q6YZT2"/>
<protein>
    <submittedName>
        <fullName evidence="2">Uncharacterized protein</fullName>
    </submittedName>
</protein>
<feature type="compositionally biased region" description="Gly residues" evidence="1">
    <location>
        <begin position="1"/>
        <end position="10"/>
    </location>
</feature>
<accession>Q6YZT2</accession>
<feature type="region of interest" description="Disordered" evidence="1">
    <location>
        <begin position="1"/>
        <end position="113"/>
    </location>
</feature>
<gene>
    <name evidence="2" type="primary">OSJNBa0012O03.31</name>
</gene>
<reference evidence="3" key="1">
    <citation type="journal article" date="2005" name="Nature">
        <title>The map-based sequence of the rice genome.</title>
        <authorList>
            <consortium name="International rice genome sequencing project (IRGSP)"/>
            <person name="Matsumoto T."/>
            <person name="Wu J."/>
            <person name="Kanamori H."/>
            <person name="Katayose Y."/>
            <person name="Fujisawa M."/>
            <person name="Namiki N."/>
            <person name="Mizuno H."/>
            <person name="Yamamoto K."/>
            <person name="Antonio B.A."/>
            <person name="Baba T."/>
            <person name="Sakata K."/>
            <person name="Nagamura Y."/>
            <person name="Aoki H."/>
            <person name="Arikawa K."/>
            <person name="Arita K."/>
            <person name="Bito T."/>
            <person name="Chiden Y."/>
            <person name="Fujitsuka N."/>
            <person name="Fukunaka R."/>
            <person name="Hamada M."/>
            <person name="Harada C."/>
            <person name="Hayashi A."/>
            <person name="Hijishita S."/>
            <person name="Honda M."/>
            <person name="Hosokawa S."/>
            <person name="Ichikawa Y."/>
            <person name="Idonuma A."/>
            <person name="Iijima M."/>
            <person name="Ikeda M."/>
            <person name="Ikeno M."/>
            <person name="Ito K."/>
            <person name="Ito S."/>
            <person name="Ito T."/>
            <person name="Ito Y."/>
            <person name="Ito Y."/>
            <person name="Iwabuchi A."/>
            <person name="Kamiya K."/>
            <person name="Karasawa W."/>
            <person name="Kurita K."/>
            <person name="Katagiri S."/>
            <person name="Kikuta A."/>
            <person name="Kobayashi H."/>
            <person name="Kobayashi N."/>
            <person name="Machita K."/>
            <person name="Maehara T."/>
            <person name="Masukawa M."/>
            <person name="Mizubayashi T."/>
            <person name="Mukai Y."/>
            <person name="Nagasaki H."/>
            <person name="Nagata Y."/>
            <person name="Naito S."/>
            <person name="Nakashima M."/>
            <person name="Nakama Y."/>
            <person name="Nakamichi Y."/>
            <person name="Nakamura M."/>
            <person name="Meguro A."/>
            <person name="Negishi M."/>
            <person name="Ohta I."/>
            <person name="Ohta T."/>
            <person name="Okamoto M."/>
            <person name="Ono N."/>
            <person name="Saji S."/>
            <person name="Sakaguchi M."/>
            <person name="Sakai K."/>
            <person name="Shibata M."/>
            <person name="Shimokawa T."/>
            <person name="Song J."/>
            <person name="Takazaki Y."/>
            <person name="Terasawa K."/>
            <person name="Tsugane M."/>
            <person name="Tsuji K."/>
            <person name="Ueda S."/>
            <person name="Waki K."/>
            <person name="Yamagata H."/>
            <person name="Yamamoto M."/>
            <person name="Yamamoto S."/>
            <person name="Yamane H."/>
            <person name="Yoshiki S."/>
            <person name="Yoshihara R."/>
            <person name="Yukawa K."/>
            <person name="Zhong H."/>
            <person name="Yano M."/>
            <person name="Yuan Q."/>
            <person name="Ouyang S."/>
            <person name="Liu J."/>
            <person name="Jones K.M."/>
            <person name="Gansberger K."/>
            <person name="Moffat K."/>
            <person name="Hill J."/>
            <person name="Bera J."/>
            <person name="Fadrosh D."/>
            <person name="Jin S."/>
            <person name="Johri S."/>
            <person name="Kim M."/>
            <person name="Overton L."/>
            <person name="Reardon M."/>
            <person name="Tsitrin T."/>
            <person name="Vuong H."/>
            <person name="Weaver B."/>
            <person name="Ciecko A."/>
            <person name="Tallon L."/>
            <person name="Jackson J."/>
            <person name="Pai G."/>
            <person name="Aken S.V."/>
            <person name="Utterback T."/>
            <person name="Reidmuller S."/>
            <person name="Feldblyum T."/>
            <person name="Hsiao J."/>
            <person name="Zismann V."/>
            <person name="Iobst S."/>
            <person name="de Vazeille A.R."/>
            <person name="Buell C.R."/>
            <person name="Ying K."/>
            <person name="Li Y."/>
            <person name="Lu T."/>
            <person name="Huang Y."/>
            <person name="Zhao Q."/>
            <person name="Feng Q."/>
            <person name="Zhang L."/>
            <person name="Zhu J."/>
            <person name="Weng Q."/>
            <person name="Mu J."/>
            <person name="Lu Y."/>
            <person name="Fan D."/>
            <person name="Liu Y."/>
            <person name="Guan J."/>
            <person name="Zhang Y."/>
            <person name="Yu S."/>
            <person name="Liu X."/>
            <person name="Zhang Y."/>
            <person name="Hong G."/>
            <person name="Han B."/>
            <person name="Choisne N."/>
            <person name="Demange N."/>
            <person name="Orjeda G."/>
            <person name="Samain S."/>
            <person name="Cattolico L."/>
            <person name="Pelletier E."/>
            <person name="Couloux A."/>
            <person name="Segurens B."/>
            <person name="Wincker P."/>
            <person name="D'Hont A."/>
            <person name="Scarpelli C."/>
            <person name="Weissenbach J."/>
            <person name="Salanoubat M."/>
            <person name="Quetier F."/>
            <person name="Yu Y."/>
            <person name="Kim H.R."/>
            <person name="Rambo T."/>
            <person name="Currie J."/>
            <person name="Collura K."/>
            <person name="Luo M."/>
            <person name="Yang T."/>
            <person name="Ammiraju J.S.S."/>
            <person name="Engler F."/>
            <person name="Soderlund C."/>
            <person name="Wing R.A."/>
            <person name="Palmer L.E."/>
            <person name="de la Bastide M."/>
            <person name="Spiegel L."/>
            <person name="Nascimento L."/>
            <person name="Zutavern T."/>
            <person name="O'Shaughnessy A."/>
            <person name="Dike S."/>
            <person name="Dedhia N."/>
            <person name="Preston R."/>
            <person name="Balija V."/>
            <person name="McCombie W.R."/>
            <person name="Chow T."/>
            <person name="Chen H."/>
            <person name="Chung M."/>
            <person name="Chen C."/>
            <person name="Shaw J."/>
            <person name="Wu H."/>
            <person name="Hsiao K."/>
            <person name="Chao Y."/>
            <person name="Chu M."/>
            <person name="Cheng C."/>
            <person name="Hour A."/>
            <person name="Lee P."/>
            <person name="Lin S."/>
            <person name="Lin Y."/>
            <person name="Liou J."/>
            <person name="Liu S."/>
            <person name="Hsing Y."/>
            <person name="Raghuvanshi S."/>
            <person name="Mohanty A."/>
            <person name="Bharti A.K."/>
            <person name="Gaur A."/>
            <person name="Gupta V."/>
            <person name="Kumar D."/>
            <person name="Ravi V."/>
            <person name="Vij S."/>
            <person name="Kapur A."/>
            <person name="Khurana P."/>
            <person name="Khurana P."/>
            <person name="Khurana J.P."/>
            <person name="Tyagi A.K."/>
            <person name="Gaikwad K."/>
            <person name="Singh A."/>
            <person name="Dalal V."/>
            <person name="Srivastava S."/>
            <person name="Dixit A."/>
            <person name="Pal A.K."/>
            <person name="Ghazi I.A."/>
            <person name="Yadav M."/>
            <person name="Pandit A."/>
            <person name="Bhargava A."/>
            <person name="Sureshbabu K."/>
            <person name="Batra K."/>
            <person name="Sharma T.R."/>
            <person name="Mohapatra T."/>
            <person name="Singh N.K."/>
            <person name="Messing J."/>
            <person name="Nelson A.B."/>
            <person name="Fuks G."/>
            <person name="Kavchok S."/>
            <person name="Keizer G."/>
            <person name="Linton E."/>
            <person name="Llaca V."/>
            <person name="Song R."/>
            <person name="Tanyolac B."/>
            <person name="Young S."/>
            <person name="Ho-Il K."/>
            <person name="Hahn J.H."/>
            <person name="Sangsakoo G."/>
            <person name="Vanavichit A."/>
            <person name="de Mattos Luiz.A.T."/>
            <person name="Zimmer P.D."/>
            <person name="Malone G."/>
            <person name="Dellagostin O."/>
            <person name="de Oliveira A.C."/>
            <person name="Bevan M."/>
            <person name="Bancroft I."/>
            <person name="Minx P."/>
            <person name="Cordum H."/>
            <person name="Wilson R."/>
            <person name="Cheng Z."/>
            <person name="Jin W."/>
            <person name="Jiang J."/>
            <person name="Leong S.A."/>
            <person name="Iwama H."/>
            <person name="Gojobori T."/>
            <person name="Itoh T."/>
            <person name="Niimura Y."/>
            <person name="Fujii Y."/>
            <person name="Habara T."/>
            <person name="Sakai H."/>
            <person name="Sato Y."/>
            <person name="Wilson G."/>
            <person name="Kumar K."/>
            <person name="McCouch S."/>
            <person name="Juretic N."/>
            <person name="Hoen D."/>
            <person name="Wright S."/>
            <person name="Bruskiewich R."/>
            <person name="Bureau T."/>
            <person name="Miyao A."/>
            <person name="Hirochika H."/>
            <person name="Nishikawa T."/>
            <person name="Kadowaki K."/>
            <person name="Sugiura M."/>
            <person name="Burr B."/>
            <person name="Sasaki T."/>
        </authorList>
    </citation>
    <scope>NUCLEOTIDE SEQUENCE [LARGE SCALE GENOMIC DNA]</scope>
    <source>
        <strain evidence="3">cv. Nipponbare</strain>
    </source>
</reference>
<proteinExistence type="predicted"/>